<evidence type="ECO:0000256" key="5">
    <source>
        <dbReference type="ARBA" id="ARBA00022980"/>
    </source>
</evidence>
<dbReference type="PROSITE" id="PS00632">
    <property type="entry name" value="RIBOSOMAL_S4"/>
    <property type="match status" value="1"/>
</dbReference>
<dbReference type="InterPro" id="IPR022801">
    <property type="entry name" value="Ribosomal_uS4"/>
</dbReference>
<dbReference type="GO" id="GO:0042274">
    <property type="term" value="P:ribosomal small subunit biogenesis"/>
    <property type="evidence" value="ECO:0007669"/>
    <property type="project" value="TreeGrafter"/>
</dbReference>
<evidence type="ECO:0000256" key="4">
    <source>
        <dbReference type="ARBA" id="ARBA00022884"/>
    </source>
</evidence>
<evidence type="ECO:0000256" key="9">
    <source>
        <dbReference type="ARBA" id="ARBA00071419"/>
    </source>
</evidence>
<dbReference type="CDD" id="cd00165">
    <property type="entry name" value="S4"/>
    <property type="match status" value="1"/>
</dbReference>
<dbReference type="STRING" id="4909.A0A099NXX0"/>
<dbReference type="eggNOG" id="ENOG502QTS9">
    <property type="taxonomic scope" value="Eukaryota"/>
</dbReference>
<sequence>MTRRAQNLNSLVRGRIRPSMNKYNLFNLYKKSKPNFRIMTLYQQKWAAKQETRAYHGEHIKEKRWQTLFEKKLKGVAQLDASLKGNVPPTPMVLQTFAALEKRLDYAVFRALFASSVRQSKKFILNGHVKVNGVVIKHPSYTLSPGDIFSVDPDRVLEALGAKKPSLKESYKIDKFQVIKWQNYVNEVKQNPRKVWEKKMDKQKKLASLYKNLEVPGVLTENSFVSTDIEQRKKNMQDYKLKKMKEIQNSIDRKSVLKDIIRTIPFDSTTPVENPDSFKEQFGDKLASKALQIYQQLPAKITKIGTDKELMEEINKIIPTFKDGKPVGEVYEDSNFKKIRALVSELHTEYLEKIRVDFAEKPLAEDELIKIWSDNLKKHPPIPPFSEVEEKGGYFLRLPWQKGMFGLADPSKCYFTPWKPRQFLPVFAVLPKHLEISFPTCHAVYLRDPVARPGESEVISPFDEDIHERSYMYYVKNGM</sequence>
<accession>A0A099NXX0</accession>
<evidence type="ECO:0000256" key="1">
    <source>
        <dbReference type="ARBA" id="ARBA00004173"/>
    </source>
</evidence>
<evidence type="ECO:0000313" key="16">
    <source>
        <dbReference type="Proteomes" id="UP000189274"/>
    </source>
</evidence>
<evidence type="ECO:0000313" key="14">
    <source>
        <dbReference type="EMBL" id="ONH75267.1"/>
    </source>
</evidence>
<proteinExistence type="inferred from homology"/>
<gene>
    <name evidence="14" type="ORF">BOH78_1849</name>
    <name evidence="12" type="ORF">C5L36_0D06460</name>
    <name evidence="13" type="ORF">JL09_g4114</name>
</gene>
<reference evidence="14" key="4">
    <citation type="submission" date="2017-01" db="EMBL/GenBank/DDBJ databases">
        <authorList>
            <person name="Mah S.A."/>
            <person name="Swanson W.J."/>
            <person name="Moy G.W."/>
            <person name="Vacquier V.D."/>
        </authorList>
    </citation>
    <scope>NUCLEOTIDE SEQUENCE [LARGE SCALE GENOMIC DNA]</scope>
    <source>
        <strain evidence="14">129</strain>
    </source>
</reference>
<comment type="subcellular location">
    <subcellularLocation>
        <location evidence="1">Mitochondrion</location>
    </subcellularLocation>
</comment>
<evidence type="ECO:0000313" key="15">
    <source>
        <dbReference type="Proteomes" id="UP000029867"/>
    </source>
</evidence>
<dbReference type="HOGENOM" id="CLU_026386_0_0_1"/>
<dbReference type="InterPro" id="IPR036986">
    <property type="entry name" value="S4_RNA-bd_sf"/>
</dbReference>
<evidence type="ECO:0000313" key="17">
    <source>
        <dbReference type="Proteomes" id="UP000249293"/>
    </source>
</evidence>
<evidence type="ECO:0000256" key="7">
    <source>
        <dbReference type="ARBA" id="ARBA00023274"/>
    </source>
</evidence>
<evidence type="ECO:0000313" key="12">
    <source>
        <dbReference type="EMBL" id="AWU77920.1"/>
    </source>
</evidence>
<dbReference type="Gene3D" id="3.10.290.10">
    <property type="entry name" value="RNA-binding S4 domain"/>
    <property type="match status" value="1"/>
</dbReference>
<dbReference type="AlphaFoldDB" id="A0A099NXX0"/>
<evidence type="ECO:0000259" key="11">
    <source>
        <dbReference type="SMART" id="SM00363"/>
    </source>
</evidence>
<keyword evidence="17" id="KW-1185">Reference proteome</keyword>
<keyword evidence="6" id="KW-0496">Mitochondrion</keyword>
<reference evidence="12 17" key="5">
    <citation type="submission" date="2018-06" db="EMBL/GenBank/DDBJ databases">
        <title>Population genomics shows no distinction between pathogenic Candida krusei and environmental Pichia kudriavzevii: One species, four names.</title>
        <authorList>
            <person name="Douglass A.P."/>
            <person name="Offei B."/>
            <person name="Braun-Galleani S."/>
            <person name="Coughlan A.Y."/>
            <person name="Martos A."/>
            <person name="Ortiz-Merino R.A."/>
            <person name="Byrne K.P."/>
            <person name="Wolfe K.H."/>
        </authorList>
    </citation>
    <scope>NUCLEOTIDE SEQUENCE [LARGE SCALE GENOMIC DNA]</scope>
    <source>
        <strain evidence="12 17">CBS573</strain>
    </source>
</reference>
<protein>
    <recommendedName>
        <fullName evidence="9">Small ribosomal subunit protein uS4m</fullName>
    </recommendedName>
</protein>
<evidence type="ECO:0000256" key="6">
    <source>
        <dbReference type="ARBA" id="ARBA00023128"/>
    </source>
</evidence>
<dbReference type="SUPFAM" id="SSF55174">
    <property type="entry name" value="Alpha-L RNA-binding motif"/>
    <property type="match status" value="1"/>
</dbReference>
<name>A0A099NXX0_PICKU</name>
<dbReference type="PANTHER" id="PTHR11831:SF4">
    <property type="entry name" value="SMALL RIBOSOMAL SUBUNIT PROTEIN US4M"/>
    <property type="match status" value="1"/>
</dbReference>
<evidence type="ECO:0000256" key="8">
    <source>
        <dbReference type="ARBA" id="ARBA00037226"/>
    </source>
</evidence>
<dbReference type="VEuPathDB" id="FungiDB:C5L36_0D06460"/>
<dbReference type="PANTHER" id="PTHR11831">
    <property type="entry name" value="30S 40S RIBOSOMAL PROTEIN"/>
    <property type="match status" value="1"/>
</dbReference>
<reference evidence="15" key="1">
    <citation type="journal article" date="2014" name="Microb. Cell Fact.">
        <title>Exploiting Issatchenkia orientalis SD108 for succinic acid production.</title>
        <authorList>
            <person name="Xiao H."/>
            <person name="Shao Z."/>
            <person name="Jiang Y."/>
            <person name="Dole S."/>
            <person name="Zhao H."/>
        </authorList>
    </citation>
    <scope>NUCLEOTIDE SEQUENCE [LARGE SCALE GENOMIC DNA]</scope>
    <source>
        <strain evidence="15">SD108</strain>
    </source>
</reference>
<dbReference type="InterPro" id="IPR002942">
    <property type="entry name" value="S4_RNA-bd"/>
</dbReference>
<keyword evidence="3 10" id="KW-0699">rRNA-binding</keyword>
<dbReference type="SMART" id="SM00363">
    <property type="entry name" value="S4"/>
    <property type="match status" value="1"/>
</dbReference>
<reference evidence="16" key="3">
    <citation type="journal article" date="2017" name="Genome Announc.">
        <title>Genome sequences of Cyberlindnera fabianii 65, Pichia kudriavzevii 129, and Saccharomyces cerevisiae 131 isolated from fermented masau fruits in Zimbabwe.</title>
        <authorList>
            <person name="van Rijswijck I.M.H."/>
            <person name="Derks M.F.L."/>
            <person name="Abee T."/>
            <person name="de Ridder D."/>
            <person name="Smid E.J."/>
        </authorList>
    </citation>
    <scope>NUCLEOTIDE SEQUENCE [LARGE SCALE GENOMIC DNA]</scope>
    <source>
        <strain evidence="16">129</strain>
    </source>
</reference>
<keyword evidence="7" id="KW-0687">Ribonucleoprotein</keyword>
<reference evidence="13" key="2">
    <citation type="submission" date="2014-08" db="EMBL/GenBank/DDBJ databases">
        <title>Exploiting Issatchenkia orientalis SD108 for Succinic Acid Production.</title>
        <authorList>
            <person name="Xiao H."/>
            <person name="Shao Z."/>
            <person name="Jiang Y."/>
            <person name="Dole S."/>
            <person name="Zhao H."/>
        </authorList>
    </citation>
    <scope>NUCLEOTIDE SEQUENCE [LARGE SCALE GENOMIC DNA]</scope>
    <source>
        <strain evidence="13">SD108</strain>
    </source>
</reference>
<evidence type="ECO:0000256" key="10">
    <source>
        <dbReference type="PROSITE-ProRule" id="PRU00182"/>
    </source>
</evidence>
<dbReference type="Proteomes" id="UP000249293">
    <property type="component" value="Chromosome 4"/>
</dbReference>
<dbReference type="Proteomes" id="UP000189274">
    <property type="component" value="Unassembled WGS sequence"/>
</dbReference>
<keyword evidence="4 10" id="KW-0694">RNA-binding</keyword>
<dbReference type="GO" id="GO:0005763">
    <property type="term" value="C:mitochondrial small ribosomal subunit"/>
    <property type="evidence" value="ECO:0007669"/>
    <property type="project" value="EnsemblFungi"/>
</dbReference>
<evidence type="ECO:0000313" key="13">
    <source>
        <dbReference type="EMBL" id="KGK36741.1"/>
    </source>
</evidence>
<feature type="domain" description="RNA-binding S4" evidence="11">
    <location>
        <begin position="102"/>
        <end position="165"/>
    </location>
</feature>
<dbReference type="Proteomes" id="UP000029867">
    <property type="component" value="Unassembled WGS sequence"/>
</dbReference>
<dbReference type="FunFam" id="3.10.290.10:FF:000025">
    <property type="entry name" value="30S ribosomal subunit S4"/>
    <property type="match status" value="1"/>
</dbReference>
<evidence type="ECO:0000256" key="2">
    <source>
        <dbReference type="ARBA" id="ARBA00007465"/>
    </source>
</evidence>
<dbReference type="OrthoDB" id="3356781at2759"/>
<comment type="function">
    <text evidence="8">Component of the mitochondrial ribosome (mitoribosome), a dedicated translation machinery responsible for the synthesis of mitochondrial genome-encoded proteins, including at least some of the essential transmembrane subunits of the mitochondrial respiratory chain. The mitoribosomes are attached to the mitochondrial inner membrane and translation products are cotranslationally integrated into the membrane.</text>
</comment>
<dbReference type="EMBL" id="CP028776">
    <property type="protein sequence ID" value="AWU77920.1"/>
    <property type="molecule type" value="Genomic_DNA"/>
</dbReference>
<dbReference type="Pfam" id="PF01479">
    <property type="entry name" value="S4"/>
    <property type="match status" value="1"/>
</dbReference>
<dbReference type="EMBL" id="MQVM01000007">
    <property type="protein sequence ID" value="ONH75267.1"/>
    <property type="molecule type" value="Genomic_DNA"/>
</dbReference>
<dbReference type="InterPro" id="IPR018079">
    <property type="entry name" value="Ribosomal_uS4_CS"/>
</dbReference>
<evidence type="ECO:0000256" key="3">
    <source>
        <dbReference type="ARBA" id="ARBA00022730"/>
    </source>
</evidence>
<dbReference type="PROSITE" id="PS50889">
    <property type="entry name" value="S4"/>
    <property type="match status" value="1"/>
</dbReference>
<dbReference type="EMBL" id="JQFK01000055">
    <property type="protein sequence ID" value="KGK36741.1"/>
    <property type="molecule type" value="Genomic_DNA"/>
</dbReference>
<comment type="similarity">
    <text evidence="2">Belongs to the universal ribosomal protein uS4 family.</text>
</comment>
<keyword evidence="5" id="KW-0689">Ribosomal protein</keyword>
<dbReference type="GO" id="GO:0019843">
    <property type="term" value="F:rRNA binding"/>
    <property type="evidence" value="ECO:0007669"/>
    <property type="project" value="UniProtKB-KW"/>
</dbReference>
<organism evidence="13 15">
    <name type="scientific">Pichia kudriavzevii</name>
    <name type="common">Yeast</name>
    <name type="synonym">Issatchenkia orientalis</name>
    <dbReference type="NCBI Taxonomy" id="4909"/>
    <lineage>
        <taxon>Eukaryota</taxon>
        <taxon>Fungi</taxon>
        <taxon>Dikarya</taxon>
        <taxon>Ascomycota</taxon>
        <taxon>Saccharomycotina</taxon>
        <taxon>Pichiomycetes</taxon>
        <taxon>Pichiales</taxon>
        <taxon>Pichiaceae</taxon>
        <taxon>Pichia</taxon>
    </lineage>
</organism>
<dbReference type="GO" id="GO:0003735">
    <property type="term" value="F:structural constituent of ribosome"/>
    <property type="evidence" value="ECO:0007669"/>
    <property type="project" value="EnsemblFungi"/>
</dbReference>